<dbReference type="InterPro" id="IPR013332">
    <property type="entry name" value="KPR_N"/>
</dbReference>
<protein>
    <recommendedName>
        <fullName evidence="4">2-dehydropantoate 2-reductase</fullName>
        <ecNumber evidence="4">1.1.1.169</ecNumber>
    </recommendedName>
    <alternativeName>
        <fullName evidence="4">Ketopantoate reductase</fullName>
    </alternativeName>
</protein>
<evidence type="ECO:0000313" key="7">
    <source>
        <dbReference type="EMBL" id="RSD10234.1"/>
    </source>
</evidence>
<dbReference type="InterPro" id="IPR008927">
    <property type="entry name" value="6-PGluconate_DH-like_C_sf"/>
</dbReference>
<evidence type="ECO:0000259" key="5">
    <source>
        <dbReference type="Pfam" id="PF02558"/>
    </source>
</evidence>
<dbReference type="Proteomes" id="UP000267081">
    <property type="component" value="Unassembled WGS sequence"/>
</dbReference>
<dbReference type="UniPathway" id="UPA00028">
    <property type="reaction ID" value="UER00004"/>
</dbReference>
<dbReference type="GO" id="GO:0008677">
    <property type="term" value="F:2-dehydropantoate 2-reductase activity"/>
    <property type="evidence" value="ECO:0007669"/>
    <property type="project" value="UniProtKB-EC"/>
</dbReference>
<feature type="domain" description="Ketopantoate reductase N-terminal" evidence="5">
    <location>
        <begin position="6"/>
        <end position="154"/>
    </location>
</feature>
<feature type="domain" description="Ketopantoate reductase C-terminal" evidence="6">
    <location>
        <begin position="181"/>
        <end position="282"/>
    </location>
</feature>
<dbReference type="GO" id="GO:0015940">
    <property type="term" value="P:pantothenate biosynthetic process"/>
    <property type="evidence" value="ECO:0007669"/>
    <property type="project" value="UniProtKB-UniPathway"/>
</dbReference>
<dbReference type="EC" id="1.1.1.169" evidence="4"/>
<dbReference type="EMBL" id="RSEC01000060">
    <property type="protein sequence ID" value="RSD10234.1"/>
    <property type="molecule type" value="Genomic_DNA"/>
</dbReference>
<dbReference type="InterPro" id="IPR013752">
    <property type="entry name" value="KPA_reductase"/>
</dbReference>
<dbReference type="PANTHER" id="PTHR21708:SF26">
    <property type="entry name" value="2-DEHYDROPANTOATE 2-REDUCTASE"/>
    <property type="match status" value="1"/>
</dbReference>
<comment type="function">
    <text evidence="4">Catalyzes the NADPH-dependent reduction of ketopantoate into pantoic acid.</text>
</comment>
<comment type="similarity">
    <text evidence="1 4">Belongs to the ketopantoate reductase family.</text>
</comment>
<name>A0A3R9DXZ3_9PSEU</name>
<evidence type="ECO:0000256" key="3">
    <source>
        <dbReference type="ARBA" id="ARBA00023002"/>
    </source>
</evidence>
<reference evidence="7 8" key="1">
    <citation type="submission" date="2018-12" db="EMBL/GenBank/DDBJ databases">
        <title>Amycolatopsis eburnea sp. nov. actinomycete associate with arbuscular mycorrhiza fungal spore.</title>
        <authorList>
            <person name="Lumyong S."/>
            <person name="Chaiya L."/>
        </authorList>
    </citation>
    <scope>NUCLEOTIDE SEQUENCE [LARGE SCALE GENOMIC DNA]</scope>
    <source>
        <strain evidence="7 8">GLM-1</strain>
    </source>
</reference>
<keyword evidence="2 4" id="KW-0521">NADP</keyword>
<evidence type="ECO:0000256" key="4">
    <source>
        <dbReference type="RuleBase" id="RU362068"/>
    </source>
</evidence>
<keyword evidence="8" id="KW-1185">Reference proteome</keyword>
<dbReference type="PANTHER" id="PTHR21708">
    <property type="entry name" value="PROBABLE 2-DEHYDROPANTOATE 2-REDUCTASE"/>
    <property type="match status" value="1"/>
</dbReference>
<dbReference type="Gene3D" id="3.40.50.720">
    <property type="entry name" value="NAD(P)-binding Rossmann-like Domain"/>
    <property type="match status" value="1"/>
</dbReference>
<dbReference type="Gene3D" id="1.10.1040.10">
    <property type="entry name" value="N-(1-d-carboxylethyl)-l-norvaline Dehydrogenase, domain 2"/>
    <property type="match status" value="1"/>
</dbReference>
<dbReference type="AlphaFoldDB" id="A0A3R9DXZ3"/>
<gene>
    <name evidence="7" type="ORF">EIY87_35685</name>
</gene>
<dbReference type="Pfam" id="PF08546">
    <property type="entry name" value="ApbA_C"/>
    <property type="match status" value="1"/>
</dbReference>
<dbReference type="Pfam" id="PF02558">
    <property type="entry name" value="ApbA"/>
    <property type="match status" value="1"/>
</dbReference>
<keyword evidence="4" id="KW-0566">Pantothenate biosynthesis</keyword>
<evidence type="ECO:0000256" key="1">
    <source>
        <dbReference type="ARBA" id="ARBA00007870"/>
    </source>
</evidence>
<dbReference type="NCBIfam" id="TIGR00745">
    <property type="entry name" value="apbA_panE"/>
    <property type="match status" value="1"/>
</dbReference>
<dbReference type="SUPFAM" id="SSF51735">
    <property type="entry name" value="NAD(P)-binding Rossmann-fold domains"/>
    <property type="match status" value="1"/>
</dbReference>
<sequence>MSGERVLVVGAGAIGAFFGAQLAAGGRDVTFLVRPARQAVLDDGLSVESTTVPVRLARPHTVTAAELERAGPFDLILLACKAPDLEAAVTDIEPVVRAGAVVLPLLNGMRQLDVLDERFGAEAVLGGSCFVSVHRAGGGTIRHDGNPARLTFGARGALRLPVETIEQILTSPGFTVRRAPDVVAEMWAKWVFIAAAAGATGMVGGTVGELVDAGGAWIGARMLAEAAAIAAENGHPQQEAALAGSRRTITEPGSTLVPSLLADLRAGRRTEAEHILGDLVARRRDSAPGLLDAALVRLRVHDAARPAP</sequence>
<dbReference type="GO" id="GO:0005737">
    <property type="term" value="C:cytoplasm"/>
    <property type="evidence" value="ECO:0007669"/>
    <property type="project" value="TreeGrafter"/>
</dbReference>
<dbReference type="InterPro" id="IPR003710">
    <property type="entry name" value="ApbA"/>
</dbReference>
<dbReference type="RefSeq" id="WP_125314364.1">
    <property type="nucleotide sequence ID" value="NZ_RSEC01000060.1"/>
</dbReference>
<keyword evidence="3 4" id="KW-0560">Oxidoreductase</keyword>
<evidence type="ECO:0000259" key="6">
    <source>
        <dbReference type="Pfam" id="PF08546"/>
    </source>
</evidence>
<dbReference type="SUPFAM" id="SSF48179">
    <property type="entry name" value="6-phosphogluconate dehydrogenase C-terminal domain-like"/>
    <property type="match status" value="1"/>
</dbReference>
<dbReference type="InterPro" id="IPR051402">
    <property type="entry name" value="KPR-Related"/>
</dbReference>
<accession>A0A3R9DXZ3</accession>
<evidence type="ECO:0000313" key="8">
    <source>
        <dbReference type="Proteomes" id="UP000267081"/>
    </source>
</evidence>
<organism evidence="7 8">
    <name type="scientific">Amycolatopsis eburnea</name>
    <dbReference type="NCBI Taxonomy" id="2267691"/>
    <lineage>
        <taxon>Bacteria</taxon>
        <taxon>Bacillati</taxon>
        <taxon>Actinomycetota</taxon>
        <taxon>Actinomycetes</taxon>
        <taxon>Pseudonocardiales</taxon>
        <taxon>Pseudonocardiaceae</taxon>
        <taxon>Amycolatopsis</taxon>
    </lineage>
</organism>
<proteinExistence type="inferred from homology"/>
<comment type="caution">
    <text evidence="7">The sequence shown here is derived from an EMBL/GenBank/DDBJ whole genome shotgun (WGS) entry which is preliminary data.</text>
</comment>
<dbReference type="InterPro" id="IPR013328">
    <property type="entry name" value="6PGD_dom2"/>
</dbReference>
<evidence type="ECO:0000256" key="2">
    <source>
        <dbReference type="ARBA" id="ARBA00022857"/>
    </source>
</evidence>
<dbReference type="InterPro" id="IPR036291">
    <property type="entry name" value="NAD(P)-bd_dom_sf"/>
</dbReference>
<comment type="pathway">
    <text evidence="4">Cofactor biosynthesis; (R)-pantothenate biosynthesis; (R)-pantoate from 3-methyl-2-oxobutanoate: step 2/2.</text>
</comment>
<comment type="catalytic activity">
    <reaction evidence="4">
        <text>(R)-pantoate + NADP(+) = 2-dehydropantoate + NADPH + H(+)</text>
        <dbReference type="Rhea" id="RHEA:16233"/>
        <dbReference type="ChEBI" id="CHEBI:11561"/>
        <dbReference type="ChEBI" id="CHEBI:15378"/>
        <dbReference type="ChEBI" id="CHEBI:15980"/>
        <dbReference type="ChEBI" id="CHEBI:57783"/>
        <dbReference type="ChEBI" id="CHEBI:58349"/>
        <dbReference type="EC" id="1.1.1.169"/>
    </reaction>
</comment>
<dbReference type="OrthoDB" id="4186253at2"/>